<gene>
    <name evidence="4" type="ORF">NBG84_01210</name>
</gene>
<organism evidence="4 5">
    <name type="scientific">Streptomyces albipurpureus</name>
    <dbReference type="NCBI Taxonomy" id="2897419"/>
    <lineage>
        <taxon>Bacteria</taxon>
        <taxon>Bacillati</taxon>
        <taxon>Actinomycetota</taxon>
        <taxon>Actinomycetes</taxon>
        <taxon>Kitasatosporales</taxon>
        <taxon>Streptomycetaceae</taxon>
        <taxon>Streptomyces</taxon>
    </lineage>
</organism>
<dbReference type="SMART" id="SM00530">
    <property type="entry name" value="HTH_XRE"/>
    <property type="match status" value="1"/>
</dbReference>
<feature type="region of interest" description="Disordered" evidence="1">
    <location>
        <begin position="287"/>
        <end position="355"/>
    </location>
</feature>
<dbReference type="EMBL" id="JAMQAW010000001">
    <property type="protein sequence ID" value="MCM2386943.1"/>
    <property type="molecule type" value="Genomic_DNA"/>
</dbReference>
<evidence type="ECO:0000256" key="1">
    <source>
        <dbReference type="SAM" id="MobiDB-lite"/>
    </source>
</evidence>
<keyword evidence="2" id="KW-1133">Transmembrane helix</keyword>
<dbReference type="InterPro" id="IPR001387">
    <property type="entry name" value="Cro/C1-type_HTH"/>
</dbReference>
<dbReference type="SUPFAM" id="SSF47413">
    <property type="entry name" value="lambda repressor-like DNA-binding domains"/>
    <property type="match status" value="1"/>
</dbReference>
<evidence type="ECO:0000313" key="4">
    <source>
        <dbReference type="EMBL" id="MCM2386943.1"/>
    </source>
</evidence>
<comment type="caution">
    <text evidence="4">The sequence shown here is derived from an EMBL/GenBank/DDBJ whole genome shotgun (WGS) entry which is preliminary data.</text>
</comment>
<keyword evidence="2" id="KW-0472">Membrane</keyword>
<dbReference type="PROSITE" id="PS50943">
    <property type="entry name" value="HTH_CROC1"/>
    <property type="match status" value="1"/>
</dbReference>
<dbReference type="Pfam" id="PF13560">
    <property type="entry name" value="HTH_31"/>
    <property type="match status" value="1"/>
</dbReference>
<feature type="compositionally biased region" description="Low complexity" evidence="1">
    <location>
        <begin position="174"/>
        <end position="199"/>
    </location>
</feature>
<evidence type="ECO:0000256" key="2">
    <source>
        <dbReference type="SAM" id="Phobius"/>
    </source>
</evidence>
<dbReference type="CDD" id="cd00093">
    <property type="entry name" value="HTH_XRE"/>
    <property type="match status" value="1"/>
</dbReference>
<evidence type="ECO:0000259" key="3">
    <source>
        <dbReference type="PROSITE" id="PS50943"/>
    </source>
</evidence>
<dbReference type="Proteomes" id="UP001431429">
    <property type="component" value="Unassembled WGS sequence"/>
</dbReference>
<keyword evidence="5" id="KW-1185">Reference proteome</keyword>
<reference evidence="4" key="1">
    <citation type="submission" date="2022-06" db="EMBL/GenBank/DDBJ databases">
        <title>Genome public.</title>
        <authorList>
            <person name="Sun Q."/>
        </authorList>
    </citation>
    <scope>NUCLEOTIDE SEQUENCE</scope>
    <source>
        <strain evidence="4">CWNU-1</strain>
    </source>
</reference>
<keyword evidence="2" id="KW-0812">Transmembrane</keyword>
<accession>A0ABT0UF07</accession>
<feature type="compositionally biased region" description="Low complexity" evidence="1">
    <location>
        <begin position="312"/>
        <end position="355"/>
    </location>
</feature>
<dbReference type="RefSeq" id="WP_250917297.1">
    <property type="nucleotide sequence ID" value="NZ_JAMQAW010000001.1"/>
</dbReference>
<sequence length="584" mass="60244">MGTHDTEAFARRLAELREASGRSYGALARRMGVSASTLHRYCSGHTVPLEFAPIERLARLCGCRGEELVALHRLWVLADADRRRRQDAAAVSGAQTGTDSSGGADGTGAASAPEGRSGKSSPAPAHNGGPETTGPKAPPVKAAEAAPQTEAVPESDQTARVGEPKPRVERASGAAGLPTPADPAPAGATSADPASAGPTPADPVPERPILSRAPQPEAQAQGSDAGRPRADAGPADGPPEATVVLGAGVPRRRRRAVYATAAAVVTTVTLVLLLAFDRSPLHGVNRERATVGQPDGVKSTWPSAMTPDGRRSSPSPSKSPSSGSVTATSSSRPSPVSTGPTGSAAASAGSATKAPPLSGTPFSWSLDQHVWENGCGHAYLVDRPLSAVPPPPAESDAEPWAGSLGAVHGGETMVRITVQGKSDQAVVLQSLRVRVTAKRTPPKGNVYLMSVGCGGSITPRMFDVDLDRPRPLARSVAGSDAGVDIPAVSFPYRVSATDPEVLLVTGRAVGCDCDWYLELEWSSGDRKGTARIDDSGRPFRTSGVRGRPTYEYDTITRGWRPVESAESRDGADRGTPSVQGSPSA</sequence>
<evidence type="ECO:0000313" key="5">
    <source>
        <dbReference type="Proteomes" id="UP001431429"/>
    </source>
</evidence>
<feature type="compositionally biased region" description="Basic and acidic residues" evidence="1">
    <location>
        <begin position="527"/>
        <end position="537"/>
    </location>
</feature>
<dbReference type="Gene3D" id="1.10.260.40">
    <property type="entry name" value="lambda repressor-like DNA-binding domains"/>
    <property type="match status" value="1"/>
</dbReference>
<feature type="transmembrane region" description="Helical" evidence="2">
    <location>
        <begin position="256"/>
        <end position="276"/>
    </location>
</feature>
<feature type="region of interest" description="Disordered" evidence="1">
    <location>
        <begin position="527"/>
        <end position="584"/>
    </location>
</feature>
<dbReference type="InterPro" id="IPR010982">
    <property type="entry name" value="Lambda_DNA-bd_dom_sf"/>
</dbReference>
<protein>
    <submittedName>
        <fullName evidence="4">Helix-turn-helix domain-containing protein</fullName>
    </submittedName>
</protein>
<name>A0ABT0UF07_9ACTN</name>
<feature type="compositionally biased region" description="Basic and acidic residues" evidence="1">
    <location>
        <begin position="563"/>
        <end position="572"/>
    </location>
</feature>
<feature type="compositionally biased region" description="Low complexity" evidence="1">
    <location>
        <begin position="96"/>
        <end position="112"/>
    </location>
</feature>
<feature type="region of interest" description="Disordered" evidence="1">
    <location>
        <begin position="88"/>
        <end position="247"/>
    </location>
</feature>
<feature type="domain" description="HTH cro/C1-type" evidence="3">
    <location>
        <begin position="13"/>
        <end position="68"/>
    </location>
</feature>
<proteinExistence type="predicted"/>
<feature type="compositionally biased region" description="Low complexity" evidence="1">
    <location>
        <begin position="231"/>
        <end position="247"/>
    </location>
</feature>